<dbReference type="GO" id="GO:0003677">
    <property type="term" value="F:DNA binding"/>
    <property type="evidence" value="ECO:0007669"/>
    <property type="project" value="InterPro"/>
</dbReference>
<dbReference type="EC" id="2.1.1.72" evidence="2"/>
<dbReference type="GO" id="GO:0009307">
    <property type="term" value="P:DNA restriction-modification system"/>
    <property type="evidence" value="ECO:0007669"/>
    <property type="project" value="UniProtKB-KW"/>
</dbReference>
<feature type="domain" description="DNA methylase adenine-specific" evidence="8">
    <location>
        <begin position="40"/>
        <end position="200"/>
    </location>
</feature>
<feature type="domain" description="DNA methylase adenine-specific" evidence="8">
    <location>
        <begin position="221"/>
        <end position="314"/>
    </location>
</feature>
<evidence type="ECO:0000256" key="2">
    <source>
        <dbReference type="ARBA" id="ARBA00011900"/>
    </source>
</evidence>
<dbReference type="GO" id="GO:0009007">
    <property type="term" value="F:site-specific DNA-methyltransferase (adenine-specific) activity"/>
    <property type="evidence" value="ECO:0007669"/>
    <property type="project" value="UniProtKB-EC"/>
</dbReference>
<evidence type="ECO:0000256" key="6">
    <source>
        <dbReference type="ARBA" id="ARBA00022747"/>
    </source>
</evidence>
<dbReference type="Proteomes" id="UP000033961">
    <property type="component" value="Chromosome I"/>
</dbReference>
<comment type="similarity">
    <text evidence="1">Belongs to the N(4)/N(6)-methyltransferase family.</text>
</comment>
<keyword evidence="4" id="KW-0808">Transferase</keyword>
<accession>A0A2P1QU28</accession>
<dbReference type="SUPFAM" id="SSF53335">
    <property type="entry name" value="S-adenosyl-L-methionine-dependent methyltransferases"/>
    <property type="match status" value="1"/>
</dbReference>
<evidence type="ECO:0000313" key="9">
    <source>
        <dbReference type="EMBL" id="AVQ12408.1"/>
    </source>
</evidence>
<evidence type="ECO:0000259" key="8">
    <source>
        <dbReference type="Pfam" id="PF02384"/>
    </source>
</evidence>
<organism evidence="9 10">
    <name type="scientific">Leptospira santarosai</name>
    <dbReference type="NCBI Taxonomy" id="28183"/>
    <lineage>
        <taxon>Bacteria</taxon>
        <taxon>Pseudomonadati</taxon>
        <taxon>Spirochaetota</taxon>
        <taxon>Spirochaetia</taxon>
        <taxon>Leptospirales</taxon>
        <taxon>Leptospiraceae</taxon>
        <taxon>Leptospira</taxon>
    </lineage>
</organism>
<dbReference type="InterPro" id="IPR003356">
    <property type="entry name" value="DNA_methylase_A-5"/>
</dbReference>
<sequence length="348" mass="39603">MQNAVFIMPKASLLTEAIQIIESIFAEIEKYANEGGHAFQDIQGDVYEMLLGEIATAGKNGQFRTPRHIIKLIAELVAPQLGQRVADPACGTGGFLLGAYQFMLTDCIRKKDPKKIVKDEAGFERGTLSSVVDKRVKSVLDDSFYGYDIDTTMVRLGLMNLMMHGIDEPHIDYKDTLSKKFNEDKQYDIVLANPPFTGNIDQGDINESLTLSGNYITERRVFKPYAGVSTAILIFTKANETEYTWFYEMKVDGYSLDDKRVKIEQSDLMDIVSRFQSRNPKKDTKRTEKSFFVPKQEIIENGYDFSLSKYKEEIYEEIEYESPKLILEKLGILEGQIQIGLKKLKSKL</sequence>
<keyword evidence="6" id="KW-0680">Restriction system</keyword>
<name>A0A2P1QU28_9LEPT</name>
<dbReference type="Gene3D" id="3.40.50.150">
    <property type="entry name" value="Vaccinia Virus protein VP39"/>
    <property type="match status" value="2"/>
</dbReference>
<dbReference type="GO" id="GO:0008170">
    <property type="term" value="F:N-methyltransferase activity"/>
    <property type="evidence" value="ECO:0007669"/>
    <property type="project" value="InterPro"/>
</dbReference>
<evidence type="ECO:0000256" key="7">
    <source>
        <dbReference type="ARBA" id="ARBA00047942"/>
    </source>
</evidence>
<dbReference type="PANTHER" id="PTHR42933">
    <property type="entry name" value="SLR6095 PROTEIN"/>
    <property type="match status" value="1"/>
</dbReference>
<evidence type="ECO:0000256" key="4">
    <source>
        <dbReference type="ARBA" id="ARBA00022679"/>
    </source>
</evidence>
<reference evidence="9 10" key="1">
    <citation type="journal article" date="2015" name="Genome Announc.">
        <title>Draft Genome Sequences of Leptospira santarosai Strains U160, U164, and U233, Isolated from Asymptomatic Cattle.</title>
        <authorList>
            <person name="Kremer F.S."/>
            <person name="Eslabao M.R."/>
            <person name="Provisor M."/>
            <person name="Woloski R.D."/>
            <person name="Ramires O.V."/>
            <person name="Moreno L.Z."/>
            <person name="Moreno A.M."/>
            <person name="Hamond C."/>
            <person name="Lilenbaum W."/>
            <person name="Dellagostin O.A."/>
        </authorList>
    </citation>
    <scope>NUCLEOTIDE SEQUENCE [LARGE SCALE GENOMIC DNA]</scope>
    <source>
        <strain evidence="9 10">U160</strain>
    </source>
</reference>
<dbReference type="InterPro" id="IPR051537">
    <property type="entry name" value="DNA_Adenine_Mtase"/>
</dbReference>
<proteinExistence type="inferred from homology"/>
<keyword evidence="3 9" id="KW-0489">Methyltransferase</keyword>
<keyword evidence="5" id="KW-0949">S-adenosyl-L-methionine</keyword>
<dbReference type="InterPro" id="IPR029063">
    <property type="entry name" value="SAM-dependent_MTases_sf"/>
</dbReference>
<dbReference type="PROSITE" id="PS00092">
    <property type="entry name" value="N6_MTASE"/>
    <property type="match status" value="1"/>
</dbReference>
<gene>
    <name evidence="9" type="ORF">XB16_2081</name>
</gene>
<dbReference type="PRINTS" id="PR00507">
    <property type="entry name" value="N12N6MTFRASE"/>
</dbReference>
<dbReference type="InterPro" id="IPR002052">
    <property type="entry name" value="DNA_methylase_N6_adenine_CS"/>
</dbReference>
<protein>
    <recommendedName>
        <fullName evidence="2">site-specific DNA-methyltransferase (adenine-specific)</fullName>
        <ecNumber evidence="2">2.1.1.72</ecNumber>
    </recommendedName>
</protein>
<evidence type="ECO:0000256" key="1">
    <source>
        <dbReference type="ARBA" id="ARBA00006594"/>
    </source>
</evidence>
<evidence type="ECO:0000256" key="5">
    <source>
        <dbReference type="ARBA" id="ARBA00022691"/>
    </source>
</evidence>
<evidence type="ECO:0000313" key="10">
    <source>
        <dbReference type="Proteomes" id="UP000033961"/>
    </source>
</evidence>
<dbReference type="REBASE" id="126655">
    <property type="entry name" value="M.LsaU160ORF1752P"/>
</dbReference>
<dbReference type="EMBL" id="CP027843">
    <property type="protein sequence ID" value="AVQ12408.1"/>
    <property type="molecule type" value="Genomic_DNA"/>
</dbReference>
<dbReference type="Pfam" id="PF02384">
    <property type="entry name" value="N6_Mtase"/>
    <property type="match status" value="2"/>
</dbReference>
<evidence type="ECO:0000256" key="3">
    <source>
        <dbReference type="ARBA" id="ARBA00022603"/>
    </source>
</evidence>
<comment type="catalytic activity">
    <reaction evidence="7">
        <text>a 2'-deoxyadenosine in DNA + S-adenosyl-L-methionine = an N(6)-methyl-2'-deoxyadenosine in DNA + S-adenosyl-L-homocysteine + H(+)</text>
        <dbReference type="Rhea" id="RHEA:15197"/>
        <dbReference type="Rhea" id="RHEA-COMP:12418"/>
        <dbReference type="Rhea" id="RHEA-COMP:12419"/>
        <dbReference type="ChEBI" id="CHEBI:15378"/>
        <dbReference type="ChEBI" id="CHEBI:57856"/>
        <dbReference type="ChEBI" id="CHEBI:59789"/>
        <dbReference type="ChEBI" id="CHEBI:90615"/>
        <dbReference type="ChEBI" id="CHEBI:90616"/>
        <dbReference type="EC" id="2.1.1.72"/>
    </reaction>
</comment>
<dbReference type="PANTHER" id="PTHR42933:SF3">
    <property type="entry name" value="TYPE I RESTRICTION ENZYME MJAVIII METHYLASE SUBUNIT"/>
    <property type="match status" value="1"/>
</dbReference>
<dbReference type="AlphaFoldDB" id="A0A2P1QU28"/>
<dbReference type="GO" id="GO:0032259">
    <property type="term" value="P:methylation"/>
    <property type="evidence" value="ECO:0007669"/>
    <property type="project" value="UniProtKB-KW"/>
</dbReference>